<dbReference type="PANTHER" id="PTHR31175:SF82">
    <property type="entry name" value="AUXIN-RESPONSIVE PROTEIN SAUR65"/>
    <property type="match status" value="1"/>
</dbReference>
<protein>
    <submittedName>
        <fullName evidence="2">Uncharacterized protein</fullName>
    </submittedName>
</protein>
<dbReference type="EMBL" id="JAVXUO010002094">
    <property type="protein sequence ID" value="KAK2976265.1"/>
    <property type="molecule type" value="Genomic_DNA"/>
</dbReference>
<reference evidence="2" key="1">
    <citation type="submission" date="2022-12" db="EMBL/GenBank/DDBJ databases">
        <title>Draft genome assemblies for two species of Escallonia (Escalloniales).</title>
        <authorList>
            <person name="Chanderbali A."/>
            <person name="Dervinis C."/>
            <person name="Anghel I."/>
            <person name="Soltis D."/>
            <person name="Soltis P."/>
            <person name="Zapata F."/>
        </authorList>
    </citation>
    <scope>NUCLEOTIDE SEQUENCE</scope>
    <source>
        <strain evidence="2">UCBG92.1500</strain>
        <tissue evidence="2">Leaf</tissue>
    </source>
</reference>
<dbReference type="GO" id="GO:0009733">
    <property type="term" value="P:response to auxin"/>
    <property type="evidence" value="ECO:0007669"/>
    <property type="project" value="InterPro"/>
</dbReference>
<evidence type="ECO:0000313" key="2">
    <source>
        <dbReference type="EMBL" id="KAK2976265.1"/>
    </source>
</evidence>
<comment type="similarity">
    <text evidence="1">Belongs to the ARG7 family.</text>
</comment>
<gene>
    <name evidence="2" type="ORF">RJ640_026894</name>
</gene>
<dbReference type="PANTHER" id="PTHR31175">
    <property type="entry name" value="AUXIN-RESPONSIVE FAMILY PROTEIN"/>
    <property type="match status" value="1"/>
</dbReference>
<name>A0AA88R6J8_9ASTE</name>
<dbReference type="Pfam" id="PF02519">
    <property type="entry name" value="Auxin_inducible"/>
    <property type="match status" value="1"/>
</dbReference>
<dbReference type="InterPro" id="IPR003676">
    <property type="entry name" value="SAUR_fam"/>
</dbReference>
<evidence type="ECO:0000313" key="3">
    <source>
        <dbReference type="Proteomes" id="UP001187471"/>
    </source>
</evidence>
<dbReference type="AlphaFoldDB" id="A0AA88R6J8"/>
<dbReference type="Proteomes" id="UP001187471">
    <property type="component" value="Unassembled WGS sequence"/>
</dbReference>
<organism evidence="2 3">
    <name type="scientific">Escallonia rubra</name>
    <dbReference type="NCBI Taxonomy" id="112253"/>
    <lineage>
        <taxon>Eukaryota</taxon>
        <taxon>Viridiplantae</taxon>
        <taxon>Streptophyta</taxon>
        <taxon>Embryophyta</taxon>
        <taxon>Tracheophyta</taxon>
        <taxon>Spermatophyta</taxon>
        <taxon>Magnoliopsida</taxon>
        <taxon>eudicotyledons</taxon>
        <taxon>Gunneridae</taxon>
        <taxon>Pentapetalae</taxon>
        <taxon>asterids</taxon>
        <taxon>campanulids</taxon>
        <taxon>Escalloniales</taxon>
        <taxon>Escalloniaceae</taxon>
        <taxon>Escallonia</taxon>
    </lineage>
</organism>
<keyword evidence="3" id="KW-1185">Reference proteome</keyword>
<accession>A0AA88R6J8</accession>
<proteinExistence type="inferred from homology"/>
<sequence length="149" mass="16631">MMSPKKLIKMARKWQKLAAMSRKRVTLPRTKGSGSSDAASCSTSSSVQKGHFVVYSADMRRFVVPLDYLKNAVFRELLKLAEEEYGLQMGGPITVPCDAAFMEYAVSFIRRHPAKDLDKALLMSITSGRCSSSHIHLQQNNKQSLISSF</sequence>
<comment type="caution">
    <text evidence="2">The sequence shown here is derived from an EMBL/GenBank/DDBJ whole genome shotgun (WGS) entry which is preliminary data.</text>
</comment>
<evidence type="ECO:0000256" key="1">
    <source>
        <dbReference type="ARBA" id="ARBA00006974"/>
    </source>
</evidence>